<dbReference type="Gene3D" id="3.40.50.720">
    <property type="entry name" value="NAD(P)-binding Rossmann-like Domain"/>
    <property type="match status" value="1"/>
</dbReference>
<keyword evidence="7 8" id="KW-1208">Phospholipid metabolism</keyword>
<feature type="domain" description="Glycerol-3-phosphate dehydrogenase NAD-dependent C-terminal" evidence="13">
    <location>
        <begin position="208"/>
        <end position="348"/>
    </location>
</feature>
<dbReference type="InterPro" id="IPR008927">
    <property type="entry name" value="6-PGluconate_DH-like_C_sf"/>
</dbReference>
<name>A0ABV8FKM3_9ACTN</name>
<keyword evidence="2 8" id="KW-0444">Lipid biosynthesis</keyword>
<proteinExistence type="inferred from homology"/>
<comment type="pathway">
    <text evidence="8">Membrane lipid metabolism; glycerophospholipid metabolism.</text>
</comment>
<evidence type="ECO:0000256" key="7">
    <source>
        <dbReference type="ARBA" id="ARBA00023264"/>
    </source>
</evidence>
<feature type="binding site" evidence="8">
    <location>
        <position position="168"/>
    </location>
    <ligand>
        <name>NADPH</name>
        <dbReference type="ChEBI" id="CHEBI:57783"/>
    </ligand>
</feature>
<comment type="subcellular location">
    <subcellularLocation>
        <location evidence="8">Cytoplasm</location>
    </subcellularLocation>
</comment>
<dbReference type="Gene3D" id="1.10.1040.10">
    <property type="entry name" value="N-(1-d-carboxylethyl)-l-norvaline Dehydrogenase, domain 2"/>
    <property type="match status" value="1"/>
</dbReference>
<evidence type="ECO:0000259" key="12">
    <source>
        <dbReference type="Pfam" id="PF01210"/>
    </source>
</evidence>
<evidence type="ECO:0000256" key="5">
    <source>
        <dbReference type="ARBA" id="ARBA00023098"/>
    </source>
</evidence>
<keyword evidence="4 8" id="KW-0520">NAD</keyword>
<protein>
    <recommendedName>
        <fullName evidence="8">Glycerol-3-phosphate dehydrogenase [NAD(P)+]</fullName>
        <ecNumber evidence="8">1.1.1.94</ecNumber>
    </recommendedName>
    <alternativeName>
        <fullName evidence="8">NAD(P)(+)-dependent glycerol-3-phosphate dehydrogenase</fullName>
    </alternativeName>
    <alternativeName>
        <fullName evidence="8">NAD(P)H-dependent dihydroxyacetone-phosphate reductase</fullName>
    </alternativeName>
</protein>
<comment type="function">
    <text evidence="8">Catalyzes the reduction of the glycolytic intermediate dihydroxyacetone phosphate (DHAP) to sn-glycerol 3-phosphate (G3P), the key precursor for phospholipid synthesis.</text>
</comment>
<dbReference type="PANTHER" id="PTHR11728">
    <property type="entry name" value="GLYCEROL-3-PHOSPHATE DEHYDROGENASE"/>
    <property type="match status" value="1"/>
</dbReference>
<feature type="active site" description="Proton acceptor" evidence="8">
    <location>
        <position position="219"/>
    </location>
</feature>
<feature type="binding site" evidence="8">
    <location>
        <position position="309"/>
    </location>
    <ligand>
        <name>NADPH</name>
        <dbReference type="ChEBI" id="CHEBI:57783"/>
    </ligand>
</feature>
<feature type="binding site" evidence="8">
    <location>
        <position position="282"/>
    </location>
    <ligand>
        <name>sn-glycerol 3-phosphate</name>
        <dbReference type="ChEBI" id="CHEBI:57597"/>
    </ligand>
</feature>
<dbReference type="Proteomes" id="UP001595847">
    <property type="component" value="Unassembled WGS sequence"/>
</dbReference>
<sequence length="363" mass="37584">MTMGHAAQAGGHDHDAGAAGHGGDPGRRSRVAVMGSGSWGTAFANVVADAGTADVVMWGRRPEVVESIRVRHENPDYFPGLALNPALTATSEPAVALAGADVIVIAVPSQSLRANLAQWKPHVPPGAVVVSLMKGIELGTCLRMSEVIAEVLELPPEQVAVVSGPNLAREIAERQPATAVVACTHEPTAVHLQHICKSAYFRPYTNTDVIGAELGGAVKNVIALAVGVAVGMGFGDNAKASLITRGLAETVRLAVSLGADEHTLAGLAGMGDLVATCSSPLSRNRTFGERLGSGMTLDEVIAETRQTAEGVKSSESILALAQRHGVDMPITAAVVGMMHHDLSPAEALLAFMSRTAKPERYGV</sequence>
<feature type="binding site" evidence="8">
    <location>
        <position position="134"/>
    </location>
    <ligand>
        <name>NADPH</name>
        <dbReference type="ChEBI" id="CHEBI:57783"/>
    </ligand>
</feature>
<comment type="caution">
    <text evidence="8">Lacks conserved residue(s) required for the propagation of feature annotation.</text>
</comment>
<dbReference type="PIRSF" id="PIRSF000114">
    <property type="entry name" value="Glycerol-3-P_dh"/>
    <property type="match status" value="1"/>
</dbReference>
<comment type="similarity">
    <text evidence="1 8 9">Belongs to the NAD-dependent glycerol-3-phosphate dehydrogenase family.</text>
</comment>
<evidence type="ECO:0000256" key="2">
    <source>
        <dbReference type="ARBA" id="ARBA00022516"/>
    </source>
</evidence>
<feature type="binding site" evidence="8">
    <location>
        <position position="134"/>
    </location>
    <ligand>
        <name>sn-glycerol 3-phosphate</name>
        <dbReference type="ChEBI" id="CHEBI:57597"/>
    </ligand>
</feature>
<dbReference type="PANTHER" id="PTHR11728:SF1">
    <property type="entry name" value="GLYCEROL-3-PHOSPHATE DEHYDROGENASE [NAD(+)] 2, CHLOROPLASTIC"/>
    <property type="match status" value="1"/>
</dbReference>
<dbReference type="InterPro" id="IPR011128">
    <property type="entry name" value="G3P_DH_NAD-dep_N"/>
</dbReference>
<evidence type="ECO:0000256" key="8">
    <source>
        <dbReference type="HAMAP-Rule" id="MF_00394"/>
    </source>
</evidence>
<accession>A0ABV8FKM3</accession>
<feature type="binding site" evidence="8">
    <location>
        <position position="38"/>
    </location>
    <ligand>
        <name>NADPH</name>
        <dbReference type="ChEBI" id="CHEBI:57783"/>
    </ligand>
</feature>
<dbReference type="InterPro" id="IPR006168">
    <property type="entry name" value="G3P_DH_NAD-dep"/>
</dbReference>
<evidence type="ECO:0000256" key="3">
    <source>
        <dbReference type="ARBA" id="ARBA00023002"/>
    </source>
</evidence>
<comment type="catalytic activity">
    <reaction evidence="8 10">
        <text>sn-glycerol 3-phosphate + NADP(+) = dihydroxyacetone phosphate + NADPH + H(+)</text>
        <dbReference type="Rhea" id="RHEA:11096"/>
        <dbReference type="ChEBI" id="CHEBI:15378"/>
        <dbReference type="ChEBI" id="CHEBI:57597"/>
        <dbReference type="ChEBI" id="CHEBI:57642"/>
        <dbReference type="ChEBI" id="CHEBI:57783"/>
        <dbReference type="ChEBI" id="CHEBI:58349"/>
        <dbReference type="EC" id="1.1.1.94"/>
    </reaction>
</comment>
<feature type="binding site" evidence="8">
    <location>
        <position position="219"/>
    </location>
    <ligand>
        <name>sn-glycerol 3-phosphate</name>
        <dbReference type="ChEBI" id="CHEBI:57597"/>
    </ligand>
</feature>
<comment type="caution">
    <text evidence="14">The sequence shown here is derived from an EMBL/GenBank/DDBJ whole genome shotgun (WGS) entry which is preliminary data.</text>
</comment>
<evidence type="ECO:0000256" key="4">
    <source>
        <dbReference type="ARBA" id="ARBA00023027"/>
    </source>
</evidence>
<dbReference type="EMBL" id="JBHSBH010000004">
    <property type="protein sequence ID" value="MFC3995190.1"/>
    <property type="molecule type" value="Genomic_DNA"/>
</dbReference>
<keyword evidence="15" id="KW-1185">Reference proteome</keyword>
<dbReference type="Pfam" id="PF07479">
    <property type="entry name" value="NAD_Gly3P_dh_C"/>
    <property type="match status" value="1"/>
</dbReference>
<dbReference type="InterPro" id="IPR013328">
    <property type="entry name" value="6PGD_dom2"/>
</dbReference>
<evidence type="ECO:0000256" key="6">
    <source>
        <dbReference type="ARBA" id="ARBA00023209"/>
    </source>
</evidence>
<dbReference type="NCBIfam" id="NF000942">
    <property type="entry name" value="PRK00094.1-4"/>
    <property type="match status" value="1"/>
</dbReference>
<evidence type="ECO:0000313" key="15">
    <source>
        <dbReference type="Proteomes" id="UP001595847"/>
    </source>
</evidence>
<evidence type="ECO:0000256" key="9">
    <source>
        <dbReference type="RuleBase" id="RU000437"/>
    </source>
</evidence>
<feature type="binding site" evidence="8">
    <location>
        <position position="284"/>
    </location>
    <ligand>
        <name>sn-glycerol 3-phosphate</name>
        <dbReference type="ChEBI" id="CHEBI:57597"/>
    </ligand>
</feature>
<dbReference type="NCBIfam" id="NF000940">
    <property type="entry name" value="PRK00094.1-2"/>
    <property type="match status" value="1"/>
</dbReference>
<dbReference type="RefSeq" id="WP_378530091.1">
    <property type="nucleotide sequence ID" value="NZ_JBHSBH010000004.1"/>
</dbReference>
<keyword evidence="5 8" id="KW-0443">Lipid metabolism</keyword>
<keyword evidence="6 8" id="KW-0594">Phospholipid biosynthesis</keyword>
<feature type="binding site" evidence="8">
    <location>
        <position position="272"/>
    </location>
    <ligand>
        <name>sn-glycerol 3-phosphate</name>
        <dbReference type="ChEBI" id="CHEBI:57597"/>
    </ligand>
</feature>
<dbReference type="PRINTS" id="PR00077">
    <property type="entry name" value="GPDHDRGNASE"/>
</dbReference>
<evidence type="ECO:0000256" key="11">
    <source>
        <dbReference type="SAM" id="MobiDB-lite"/>
    </source>
</evidence>
<keyword evidence="8" id="KW-0963">Cytoplasm</keyword>
<comment type="catalytic activity">
    <reaction evidence="8">
        <text>sn-glycerol 3-phosphate + NAD(+) = dihydroxyacetone phosphate + NADH + H(+)</text>
        <dbReference type="Rhea" id="RHEA:11092"/>
        <dbReference type="ChEBI" id="CHEBI:15378"/>
        <dbReference type="ChEBI" id="CHEBI:57540"/>
        <dbReference type="ChEBI" id="CHEBI:57597"/>
        <dbReference type="ChEBI" id="CHEBI:57642"/>
        <dbReference type="ChEBI" id="CHEBI:57945"/>
        <dbReference type="EC" id="1.1.1.94"/>
    </reaction>
</comment>
<dbReference type="PROSITE" id="PS00957">
    <property type="entry name" value="NAD_G3PDH"/>
    <property type="match status" value="1"/>
</dbReference>
<feature type="compositionally biased region" description="Low complexity" evidence="11">
    <location>
        <begin position="1"/>
        <end position="10"/>
    </location>
</feature>
<reference evidence="15" key="1">
    <citation type="journal article" date="2019" name="Int. J. Syst. Evol. Microbiol.">
        <title>The Global Catalogue of Microorganisms (GCM) 10K type strain sequencing project: providing services to taxonomists for standard genome sequencing and annotation.</title>
        <authorList>
            <consortium name="The Broad Institute Genomics Platform"/>
            <consortium name="The Broad Institute Genome Sequencing Center for Infectious Disease"/>
            <person name="Wu L."/>
            <person name="Ma J."/>
        </authorList>
    </citation>
    <scope>NUCLEOTIDE SEQUENCE [LARGE SCALE GENOMIC DNA]</scope>
    <source>
        <strain evidence="15">TBRC 1826</strain>
    </source>
</reference>
<dbReference type="Pfam" id="PF01210">
    <property type="entry name" value="NAD_Gly3P_dh_N"/>
    <property type="match status" value="1"/>
</dbReference>
<feature type="binding site" evidence="8">
    <location>
        <position position="39"/>
    </location>
    <ligand>
        <name>NADPH</name>
        <dbReference type="ChEBI" id="CHEBI:57783"/>
    </ligand>
</feature>
<dbReference type="SUPFAM" id="SSF48179">
    <property type="entry name" value="6-phosphogluconate dehydrogenase C-terminal domain-like"/>
    <property type="match status" value="1"/>
</dbReference>
<dbReference type="SUPFAM" id="SSF51735">
    <property type="entry name" value="NAD(P)-binding Rossmann-fold domains"/>
    <property type="match status" value="1"/>
</dbReference>
<feature type="binding site" evidence="8">
    <location>
        <position position="77"/>
    </location>
    <ligand>
        <name>NADPH</name>
        <dbReference type="ChEBI" id="CHEBI:57783"/>
    </ligand>
</feature>
<feature type="region of interest" description="Disordered" evidence="11">
    <location>
        <begin position="1"/>
        <end position="31"/>
    </location>
</feature>
<evidence type="ECO:0000259" key="13">
    <source>
        <dbReference type="Pfam" id="PF07479"/>
    </source>
</evidence>
<feature type="binding site" evidence="8">
    <location>
        <position position="61"/>
    </location>
    <ligand>
        <name>NADPH</name>
        <dbReference type="ChEBI" id="CHEBI:57783"/>
    </ligand>
</feature>
<dbReference type="HAMAP" id="MF_00394">
    <property type="entry name" value="NAD_Glyc3P_dehydrog"/>
    <property type="match status" value="1"/>
</dbReference>
<keyword evidence="3 8" id="KW-0560">Oxidoreductase</keyword>
<feature type="binding site" evidence="8">
    <location>
        <position position="164"/>
    </location>
    <ligand>
        <name>sn-glycerol 3-phosphate</name>
        <dbReference type="ChEBI" id="CHEBI:57597"/>
    </ligand>
</feature>
<keyword evidence="8" id="KW-0547">Nucleotide-binding</keyword>
<evidence type="ECO:0000256" key="10">
    <source>
        <dbReference type="RuleBase" id="RU000439"/>
    </source>
</evidence>
<dbReference type="EC" id="1.1.1.94" evidence="8"/>
<feature type="binding site" evidence="8">
    <location>
        <position position="60"/>
    </location>
    <ligand>
        <name>NADPH</name>
        <dbReference type="ChEBI" id="CHEBI:57783"/>
    </ligand>
</feature>
<feature type="binding site" evidence="8">
    <location>
        <position position="283"/>
    </location>
    <ligand>
        <name>sn-glycerol 3-phosphate</name>
        <dbReference type="ChEBI" id="CHEBI:57597"/>
    </ligand>
</feature>
<dbReference type="InterPro" id="IPR036291">
    <property type="entry name" value="NAD(P)-bd_dom_sf"/>
</dbReference>
<feature type="binding site" evidence="8">
    <location>
        <position position="283"/>
    </location>
    <ligand>
        <name>NADPH</name>
        <dbReference type="ChEBI" id="CHEBI:57783"/>
    </ligand>
</feature>
<dbReference type="GO" id="GO:0047952">
    <property type="term" value="F:glycerol-3-phosphate dehydrogenase [NAD(P)+] activity"/>
    <property type="evidence" value="ECO:0007669"/>
    <property type="project" value="UniProtKB-EC"/>
</dbReference>
<evidence type="ECO:0000256" key="1">
    <source>
        <dbReference type="ARBA" id="ARBA00011009"/>
    </source>
</evidence>
<keyword evidence="8" id="KW-0521">NADP</keyword>
<dbReference type="InterPro" id="IPR006109">
    <property type="entry name" value="G3P_DH_NAD-dep_C"/>
</dbReference>
<feature type="domain" description="Glycerol-3-phosphate dehydrogenase NAD-dependent N-terminal" evidence="12">
    <location>
        <begin position="31"/>
        <end position="186"/>
    </location>
</feature>
<gene>
    <name evidence="8" type="primary">gpsA</name>
    <name evidence="14" type="ORF">ACFOVU_04655</name>
</gene>
<evidence type="ECO:0000313" key="14">
    <source>
        <dbReference type="EMBL" id="MFC3995190.1"/>
    </source>
</evidence>
<organism evidence="14 15">
    <name type="scientific">Nocardiopsis sediminis</name>
    <dbReference type="NCBI Taxonomy" id="1778267"/>
    <lineage>
        <taxon>Bacteria</taxon>
        <taxon>Bacillati</taxon>
        <taxon>Actinomycetota</taxon>
        <taxon>Actinomycetes</taxon>
        <taxon>Streptosporangiales</taxon>
        <taxon>Nocardiopsidaceae</taxon>
        <taxon>Nocardiopsis</taxon>
    </lineage>
</organism>